<keyword evidence="3" id="KW-0808">Transferase</keyword>
<dbReference type="InterPro" id="IPR000719">
    <property type="entry name" value="Prot_kinase_dom"/>
</dbReference>
<evidence type="ECO:0000256" key="6">
    <source>
        <dbReference type="ARBA" id="ARBA00022840"/>
    </source>
</evidence>
<dbReference type="RefSeq" id="WP_031145846.1">
    <property type="nucleotide sequence ID" value="NZ_BNEE01000006.1"/>
</dbReference>
<dbReference type="OrthoDB" id="9762169at2"/>
<feature type="domain" description="Protein kinase" evidence="9">
    <location>
        <begin position="15"/>
        <end position="270"/>
    </location>
</feature>
<dbReference type="Proteomes" id="UP000600026">
    <property type="component" value="Unassembled WGS sequence"/>
</dbReference>
<dbReference type="PANTHER" id="PTHR43289">
    <property type="entry name" value="MITOGEN-ACTIVATED PROTEIN KINASE KINASE KINASE 20-RELATED"/>
    <property type="match status" value="1"/>
</dbReference>
<dbReference type="Gene3D" id="1.10.510.10">
    <property type="entry name" value="Transferase(Phosphotransferase) domain 1"/>
    <property type="match status" value="1"/>
</dbReference>
<dbReference type="EC" id="2.7.11.1" evidence="1"/>
<evidence type="ECO:0000313" key="10">
    <source>
        <dbReference type="EMBL" id="GHI87902.1"/>
    </source>
</evidence>
<organism evidence="10 11">
    <name type="scientific">Streptomyces xanthophaeus</name>
    <dbReference type="NCBI Taxonomy" id="67385"/>
    <lineage>
        <taxon>Bacteria</taxon>
        <taxon>Bacillati</taxon>
        <taxon>Actinomycetota</taxon>
        <taxon>Actinomycetes</taxon>
        <taxon>Kitasatosporales</taxon>
        <taxon>Streptomycetaceae</taxon>
        <taxon>Streptomyces</taxon>
    </lineage>
</organism>
<keyword evidence="6 7" id="KW-0067">ATP-binding</keyword>
<evidence type="ECO:0000256" key="1">
    <source>
        <dbReference type="ARBA" id="ARBA00012513"/>
    </source>
</evidence>
<evidence type="ECO:0000259" key="9">
    <source>
        <dbReference type="PROSITE" id="PS50011"/>
    </source>
</evidence>
<feature type="binding site" evidence="7">
    <location>
        <position position="44"/>
    </location>
    <ligand>
        <name>ATP</name>
        <dbReference type="ChEBI" id="CHEBI:30616"/>
    </ligand>
</feature>
<dbReference type="InterPro" id="IPR008271">
    <property type="entry name" value="Ser/Thr_kinase_AS"/>
</dbReference>
<sequence>MEQQTGAGAVLAGRYRLVEPIGRGGMGKVWRAHDELLHRTVAVKELTAGLYVAQADREVLHARTQKEARAAARIQHPAVVTVHDVLEHDDRPWIVMEYIDGPSLAEAAKAAGRIEPREAARIGLHVLGALRAAHAVGVLHRDVKPGNVLLAKDGRVLLTDFGIAAIEGDSSITRTGELVGSIDYLAPERVTGGVPDPSSDLWSLGATLYTAVEARSPFRRTSPISSLQAVVNDEPPALRQAGALGPVITALLRKDPAHRPSAVEAERMLLEAMEGREPKAAQAYVPTRAVGAEELAPAQNGPQEPAPAGDAAQTAPLPEPAGSGTLLAAAPAVQGGGWIRRAAVVALVAALLGGGGVFGILKYTGDSGTERSTSSTGGPSGGQSGDDGKPQEVAPPAGYSKVTDPSGFTLFIPDGWTRMVNGSQIDYTPDNGKRYIRIAADSTPDYENPYAHVLDLERQVQKRTDYKREKLEPNTFRDSLRSALWEFTWTEKGVHAGPRRAIEQMYIAPDGTEYAIYMTSPVSVWSTTRQQFDVVLSGWEPPAPKS</sequence>
<protein>
    <recommendedName>
        <fullName evidence="1">non-specific serine/threonine protein kinase</fullName>
        <ecNumber evidence="1">2.7.11.1</ecNumber>
    </recommendedName>
</protein>
<proteinExistence type="predicted"/>
<dbReference type="PANTHER" id="PTHR43289:SF6">
    <property type="entry name" value="SERINE_THREONINE-PROTEIN KINASE NEKL-3"/>
    <property type="match status" value="1"/>
</dbReference>
<reference evidence="10" key="1">
    <citation type="submission" date="2020-09" db="EMBL/GenBank/DDBJ databases">
        <title>Whole genome shotgun sequence of Streptomyces xanthophaeus NBRC 12829.</title>
        <authorList>
            <person name="Komaki H."/>
            <person name="Tamura T."/>
        </authorList>
    </citation>
    <scope>NUCLEOTIDE SEQUENCE</scope>
    <source>
        <strain evidence="10">NBRC 12829</strain>
    </source>
</reference>
<dbReference type="InterPro" id="IPR017441">
    <property type="entry name" value="Protein_kinase_ATP_BS"/>
</dbReference>
<dbReference type="SMART" id="SM00220">
    <property type="entry name" value="S_TKc"/>
    <property type="match status" value="1"/>
</dbReference>
<evidence type="ECO:0000256" key="2">
    <source>
        <dbReference type="ARBA" id="ARBA00022527"/>
    </source>
</evidence>
<dbReference type="InterPro" id="IPR011009">
    <property type="entry name" value="Kinase-like_dom_sf"/>
</dbReference>
<evidence type="ECO:0000256" key="8">
    <source>
        <dbReference type="SAM" id="MobiDB-lite"/>
    </source>
</evidence>
<dbReference type="PROSITE" id="PS00107">
    <property type="entry name" value="PROTEIN_KINASE_ATP"/>
    <property type="match status" value="1"/>
</dbReference>
<evidence type="ECO:0000256" key="4">
    <source>
        <dbReference type="ARBA" id="ARBA00022741"/>
    </source>
</evidence>
<dbReference type="PROSITE" id="PS00108">
    <property type="entry name" value="PROTEIN_KINASE_ST"/>
    <property type="match status" value="1"/>
</dbReference>
<accession>A0A919LH89</accession>
<feature type="region of interest" description="Disordered" evidence="8">
    <location>
        <begin position="367"/>
        <end position="401"/>
    </location>
</feature>
<feature type="compositionally biased region" description="Low complexity" evidence="8">
    <location>
        <begin position="367"/>
        <end position="377"/>
    </location>
</feature>
<evidence type="ECO:0000256" key="3">
    <source>
        <dbReference type="ARBA" id="ARBA00022679"/>
    </source>
</evidence>
<name>A0A919LH89_9ACTN</name>
<keyword evidence="5 10" id="KW-0418">Kinase</keyword>
<keyword evidence="2 10" id="KW-0723">Serine/threonine-protein kinase</keyword>
<evidence type="ECO:0000256" key="5">
    <source>
        <dbReference type="ARBA" id="ARBA00022777"/>
    </source>
</evidence>
<dbReference type="EMBL" id="BNEE01000006">
    <property type="protein sequence ID" value="GHI87902.1"/>
    <property type="molecule type" value="Genomic_DNA"/>
</dbReference>
<dbReference type="CDD" id="cd14014">
    <property type="entry name" value="STKc_PknB_like"/>
    <property type="match status" value="1"/>
</dbReference>
<keyword evidence="11" id="KW-1185">Reference proteome</keyword>
<comment type="caution">
    <text evidence="10">The sequence shown here is derived from an EMBL/GenBank/DDBJ whole genome shotgun (WGS) entry which is preliminary data.</text>
</comment>
<dbReference type="AlphaFoldDB" id="A0A919LH89"/>
<dbReference type="Gene3D" id="3.30.200.20">
    <property type="entry name" value="Phosphorylase Kinase, domain 1"/>
    <property type="match status" value="1"/>
</dbReference>
<dbReference type="Pfam" id="PF00069">
    <property type="entry name" value="Pkinase"/>
    <property type="match status" value="1"/>
</dbReference>
<dbReference type="SUPFAM" id="SSF56112">
    <property type="entry name" value="Protein kinase-like (PK-like)"/>
    <property type="match status" value="1"/>
</dbReference>
<dbReference type="GO" id="GO:0004674">
    <property type="term" value="F:protein serine/threonine kinase activity"/>
    <property type="evidence" value="ECO:0007669"/>
    <property type="project" value="UniProtKB-KW"/>
</dbReference>
<dbReference type="PROSITE" id="PS50011">
    <property type="entry name" value="PROTEIN_KINASE_DOM"/>
    <property type="match status" value="1"/>
</dbReference>
<evidence type="ECO:0000256" key="7">
    <source>
        <dbReference type="PROSITE-ProRule" id="PRU10141"/>
    </source>
</evidence>
<dbReference type="GO" id="GO:0005524">
    <property type="term" value="F:ATP binding"/>
    <property type="evidence" value="ECO:0007669"/>
    <property type="project" value="UniProtKB-UniRule"/>
</dbReference>
<gene>
    <name evidence="10" type="ORF">Sxan_52660</name>
</gene>
<evidence type="ECO:0000313" key="11">
    <source>
        <dbReference type="Proteomes" id="UP000600026"/>
    </source>
</evidence>
<keyword evidence="4 7" id="KW-0547">Nucleotide-binding</keyword>
<feature type="region of interest" description="Disordered" evidence="8">
    <location>
        <begin position="297"/>
        <end position="322"/>
    </location>
</feature>